<reference evidence="1 2" key="1">
    <citation type="submission" date="2024-06" db="EMBL/GenBank/DDBJ databases">
        <title>The Natural Products Discovery Center: Release of the First 8490 Sequenced Strains for Exploring Actinobacteria Biosynthetic Diversity.</title>
        <authorList>
            <person name="Kalkreuter E."/>
            <person name="Kautsar S.A."/>
            <person name="Yang D."/>
            <person name="Bader C.D."/>
            <person name="Teijaro C.N."/>
            <person name="Fluegel L."/>
            <person name="Davis C.M."/>
            <person name="Simpson J.R."/>
            <person name="Lauterbach L."/>
            <person name="Steele A.D."/>
            <person name="Gui C."/>
            <person name="Meng S."/>
            <person name="Li G."/>
            <person name="Viehrig K."/>
            <person name="Ye F."/>
            <person name="Su P."/>
            <person name="Kiefer A.F."/>
            <person name="Nichols A."/>
            <person name="Cepeda A.J."/>
            <person name="Yan W."/>
            <person name="Fan B."/>
            <person name="Jiang Y."/>
            <person name="Adhikari A."/>
            <person name="Zheng C.-J."/>
            <person name="Schuster L."/>
            <person name="Cowan T.M."/>
            <person name="Smanski M.J."/>
            <person name="Chevrette M.G."/>
            <person name="De Carvalho L.P.S."/>
            <person name="Shen B."/>
        </authorList>
    </citation>
    <scope>NUCLEOTIDE SEQUENCE [LARGE SCALE GENOMIC DNA]</scope>
    <source>
        <strain evidence="1 2">NPDC052347</strain>
    </source>
</reference>
<dbReference type="Proteomes" id="UP001552594">
    <property type="component" value="Unassembled WGS sequence"/>
</dbReference>
<comment type="caution">
    <text evidence="1">The sequence shown here is derived from an EMBL/GenBank/DDBJ whole genome shotgun (WGS) entry which is preliminary data.</text>
</comment>
<accession>A0ABV3JXH9</accession>
<name>A0ABV3JXH9_STRON</name>
<protein>
    <submittedName>
        <fullName evidence="1">Uncharacterized protein</fullName>
    </submittedName>
</protein>
<gene>
    <name evidence="1" type="ORF">AB0L16_11970</name>
</gene>
<keyword evidence="2" id="KW-1185">Reference proteome</keyword>
<evidence type="ECO:0000313" key="1">
    <source>
        <dbReference type="EMBL" id="MEV5507177.1"/>
    </source>
</evidence>
<dbReference type="RefSeq" id="WP_161968588.1">
    <property type="nucleotide sequence ID" value="NZ_JBFAUK010000007.1"/>
</dbReference>
<proteinExistence type="predicted"/>
<sequence>MSPYRAPAAQLRRALAALLARALPCGRAPESAISMIDSRPTGGTDKERTP</sequence>
<evidence type="ECO:0000313" key="2">
    <source>
        <dbReference type="Proteomes" id="UP001552594"/>
    </source>
</evidence>
<dbReference type="EMBL" id="JBFAUK010000007">
    <property type="protein sequence ID" value="MEV5507177.1"/>
    <property type="molecule type" value="Genomic_DNA"/>
</dbReference>
<organism evidence="1 2">
    <name type="scientific">Streptomyces orinoci</name>
    <name type="common">Streptoverticillium orinoci</name>
    <dbReference type="NCBI Taxonomy" id="67339"/>
    <lineage>
        <taxon>Bacteria</taxon>
        <taxon>Bacillati</taxon>
        <taxon>Actinomycetota</taxon>
        <taxon>Actinomycetes</taxon>
        <taxon>Kitasatosporales</taxon>
        <taxon>Streptomycetaceae</taxon>
        <taxon>Streptomyces</taxon>
    </lineage>
</organism>